<dbReference type="InterPro" id="IPR038770">
    <property type="entry name" value="Na+/solute_symporter_sf"/>
</dbReference>
<evidence type="ECO:0000256" key="3">
    <source>
        <dbReference type="ARBA" id="ARBA00022989"/>
    </source>
</evidence>
<dbReference type="InterPro" id="IPR002657">
    <property type="entry name" value="BilAc:Na_symport/Acr3"/>
</dbReference>
<dbReference type="OrthoDB" id="1551454at2"/>
<gene>
    <name evidence="6" type="ORF">SAMN05216179_3268</name>
</gene>
<dbReference type="STRING" id="1027249.SAMN05216179_3268"/>
<feature type="transmembrane region" description="Helical" evidence="5">
    <location>
        <begin position="225"/>
        <end position="245"/>
    </location>
</feature>
<dbReference type="PANTHER" id="PTHR10361:SF28">
    <property type="entry name" value="P3 PROTEIN-RELATED"/>
    <property type="match status" value="1"/>
</dbReference>
<dbReference type="InterPro" id="IPR004710">
    <property type="entry name" value="Bilac:Na_transpt"/>
</dbReference>
<proteinExistence type="predicted"/>
<keyword evidence="4 5" id="KW-0472">Membrane</keyword>
<feature type="transmembrane region" description="Helical" evidence="5">
    <location>
        <begin position="98"/>
        <end position="117"/>
    </location>
</feature>
<dbReference type="EMBL" id="FRCZ01000007">
    <property type="protein sequence ID" value="SHN31354.1"/>
    <property type="molecule type" value="Genomic_DNA"/>
</dbReference>
<protein>
    <submittedName>
        <fullName evidence="6">Predicted Na+-dependent transporter</fullName>
    </submittedName>
</protein>
<feature type="transmembrane region" description="Helical" evidence="5">
    <location>
        <begin position="37"/>
        <end position="59"/>
    </location>
</feature>
<dbReference type="Proteomes" id="UP000184184">
    <property type="component" value="Unassembled WGS sequence"/>
</dbReference>
<evidence type="ECO:0000256" key="1">
    <source>
        <dbReference type="ARBA" id="ARBA00004141"/>
    </source>
</evidence>
<dbReference type="RefSeq" id="WP_073202900.1">
    <property type="nucleotide sequence ID" value="NZ_FRCZ01000007.1"/>
</dbReference>
<feature type="transmembrane region" description="Helical" evidence="5">
    <location>
        <begin position="66"/>
        <end position="86"/>
    </location>
</feature>
<reference evidence="6 7" key="1">
    <citation type="submission" date="2016-11" db="EMBL/GenBank/DDBJ databases">
        <authorList>
            <person name="Jaros S."/>
            <person name="Januszkiewicz K."/>
            <person name="Wedrychowicz H."/>
        </authorList>
    </citation>
    <scope>NUCLEOTIDE SEQUENCE [LARGE SCALE GENOMIC DNA]</scope>
    <source>
        <strain evidence="6 7">CGMCC 1.10681</strain>
    </source>
</reference>
<comment type="subcellular location">
    <subcellularLocation>
        <location evidence="1">Membrane</location>
        <topology evidence="1">Multi-pass membrane protein</topology>
    </subcellularLocation>
</comment>
<dbReference type="Pfam" id="PF01758">
    <property type="entry name" value="SBF"/>
    <property type="match status" value="1"/>
</dbReference>
<dbReference type="GO" id="GO:0016020">
    <property type="term" value="C:membrane"/>
    <property type="evidence" value="ECO:0007669"/>
    <property type="project" value="UniProtKB-SubCell"/>
</dbReference>
<dbReference type="AlphaFoldDB" id="A0A1M7QKA7"/>
<dbReference type="Gene3D" id="1.20.1530.20">
    <property type="match status" value="1"/>
</dbReference>
<evidence type="ECO:0000256" key="2">
    <source>
        <dbReference type="ARBA" id="ARBA00022692"/>
    </source>
</evidence>
<keyword evidence="3 5" id="KW-1133">Transmembrane helix</keyword>
<feature type="transmembrane region" description="Helical" evidence="5">
    <location>
        <begin position="12"/>
        <end position="31"/>
    </location>
</feature>
<evidence type="ECO:0000313" key="7">
    <source>
        <dbReference type="Proteomes" id="UP000184184"/>
    </source>
</evidence>
<accession>A0A1M7QKA7</accession>
<sequence>MWSAFNQLLQKIMPFIAPFSVILGVIFAEYFTQFDNWVIWIFAFMTFAGSLSLNFVALYRVVSHPLSIVIALVILHILMPLWAWLIGSITFSGDSLTIIGFVLAMIIPTGITSFIWVSINKGNIALTLSIILIDTILSPFIVPLSLSLFIGASVDLEVWAMMKGLIVMIVIPSILGMVLHELSHGKIHEKWSPRLAPFSKVALASVIMINSSEVAEYLIKIDFHLIKVAVTMFFVAASGYFLAWMIAKWLKRSDQDVISLTFSSGMRNISAGAVIAVQYFPGPVAVPVVVGMLFQQILASIYSKFLNYNKN</sequence>
<feature type="transmembrane region" description="Helical" evidence="5">
    <location>
        <begin position="124"/>
        <end position="152"/>
    </location>
</feature>
<organism evidence="6 7">
    <name type="scientific">Gracilibacillus kekensis</name>
    <dbReference type="NCBI Taxonomy" id="1027249"/>
    <lineage>
        <taxon>Bacteria</taxon>
        <taxon>Bacillati</taxon>
        <taxon>Bacillota</taxon>
        <taxon>Bacilli</taxon>
        <taxon>Bacillales</taxon>
        <taxon>Bacillaceae</taxon>
        <taxon>Gracilibacillus</taxon>
    </lineage>
</organism>
<evidence type="ECO:0000256" key="5">
    <source>
        <dbReference type="SAM" id="Phobius"/>
    </source>
</evidence>
<keyword evidence="7" id="KW-1185">Reference proteome</keyword>
<evidence type="ECO:0000313" key="6">
    <source>
        <dbReference type="EMBL" id="SHN31354.1"/>
    </source>
</evidence>
<name>A0A1M7QKA7_9BACI</name>
<evidence type="ECO:0000256" key="4">
    <source>
        <dbReference type="ARBA" id="ARBA00023136"/>
    </source>
</evidence>
<feature type="transmembrane region" description="Helical" evidence="5">
    <location>
        <begin position="158"/>
        <end position="180"/>
    </location>
</feature>
<dbReference type="PANTHER" id="PTHR10361">
    <property type="entry name" value="SODIUM-BILE ACID COTRANSPORTER"/>
    <property type="match status" value="1"/>
</dbReference>
<keyword evidence="2 5" id="KW-0812">Transmembrane</keyword>